<dbReference type="Proteomes" id="UP000542742">
    <property type="component" value="Unassembled WGS sequence"/>
</dbReference>
<dbReference type="AlphaFoldDB" id="A0A7W7G0L7"/>
<protein>
    <submittedName>
        <fullName evidence="1">Uncharacterized protein</fullName>
    </submittedName>
</protein>
<keyword evidence="2" id="KW-1185">Reference proteome</keyword>
<evidence type="ECO:0000313" key="2">
    <source>
        <dbReference type="Proteomes" id="UP000542742"/>
    </source>
</evidence>
<name>A0A7W7G0L7_9ACTN</name>
<dbReference type="EMBL" id="JACHMF010000001">
    <property type="protein sequence ID" value="MBB4691285.1"/>
    <property type="molecule type" value="Genomic_DNA"/>
</dbReference>
<evidence type="ECO:0000313" key="1">
    <source>
        <dbReference type="EMBL" id="MBB4691285.1"/>
    </source>
</evidence>
<gene>
    <name evidence="1" type="ORF">BKA14_001433</name>
</gene>
<proteinExistence type="predicted"/>
<accession>A0A7W7G0L7</accession>
<reference evidence="1 2" key="1">
    <citation type="submission" date="2020-08" db="EMBL/GenBank/DDBJ databases">
        <title>Sequencing the genomes of 1000 actinobacteria strains.</title>
        <authorList>
            <person name="Klenk H.-P."/>
        </authorList>
    </citation>
    <scope>NUCLEOTIDE SEQUENCE [LARGE SCALE GENOMIC DNA]</scope>
    <source>
        <strain evidence="1 2">DSM 45518</strain>
    </source>
</reference>
<sequence length="86" mass="9837">MPPPGRDEPCREHVRRYLEAPFLADLTRARLGSELFGEDFWPDVVTAGVPPSLSRALEEWVTQESTPDEEIAAFIGWPVPKVREYR</sequence>
<comment type="caution">
    <text evidence="1">The sequence shown here is derived from an EMBL/GenBank/DDBJ whole genome shotgun (WGS) entry which is preliminary data.</text>
</comment>
<dbReference type="RefSeq" id="WP_184950118.1">
    <property type="nucleotide sequence ID" value="NZ_BOMC01000006.1"/>
</dbReference>
<organism evidence="1 2">
    <name type="scientific">Paractinoplanes abujensis</name>
    <dbReference type="NCBI Taxonomy" id="882441"/>
    <lineage>
        <taxon>Bacteria</taxon>
        <taxon>Bacillati</taxon>
        <taxon>Actinomycetota</taxon>
        <taxon>Actinomycetes</taxon>
        <taxon>Micromonosporales</taxon>
        <taxon>Micromonosporaceae</taxon>
        <taxon>Paractinoplanes</taxon>
    </lineage>
</organism>